<gene>
    <name evidence="11" type="ORF">NS220_02370</name>
</gene>
<keyword evidence="6" id="KW-0547">Nucleotide-binding</keyword>
<evidence type="ECO:0000313" key="11">
    <source>
        <dbReference type="EMBL" id="KTR96379.1"/>
    </source>
</evidence>
<dbReference type="CDD" id="cd00093">
    <property type="entry name" value="HTH_XRE"/>
    <property type="match status" value="1"/>
</dbReference>
<protein>
    <recommendedName>
        <fullName evidence="10">HTH cro/C1-type domain-containing protein</fullName>
    </recommendedName>
</protein>
<dbReference type="GO" id="GO:0003677">
    <property type="term" value="F:DNA binding"/>
    <property type="evidence" value="ECO:0007669"/>
    <property type="project" value="InterPro"/>
</dbReference>
<dbReference type="PATRIC" id="fig|2033.6.peg.448"/>
<dbReference type="InterPro" id="IPR010982">
    <property type="entry name" value="Lambda_DNA-bd_dom_sf"/>
</dbReference>
<keyword evidence="8" id="KW-0460">Magnesium</keyword>
<dbReference type="InterPro" id="IPR002934">
    <property type="entry name" value="Polymerase_NTP_transf_dom"/>
</dbReference>
<dbReference type="InterPro" id="IPR043519">
    <property type="entry name" value="NT_sf"/>
</dbReference>
<dbReference type="Pfam" id="PF01909">
    <property type="entry name" value="NTP_transf_2"/>
    <property type="match status" value="1"/>
</dbReference>
<keyword evidence="3" id="KW-0808">Transferase</keyword>
<evidence type="ECO:0000256" key="5">
    <source>
        <dbReference type="ARBA" id="ARBA00022723"/>
    </source>
</evidence>
<comment type="similarity">
    <text evidence="9">Belongs to the MntA antitoxin family.</text>
</comment>
<dbReference type="GO" id="GO:0005524">
    <property type="term" value="F:ATP binding"/>
    <property type="evidence" value="ECO:0007669"/>
    <property type="project" value="UniProtKB-KW"/>
</dbReference>
<evidence type="ECO:0000256" key="9">
    <source>
        <dbReference type="ARBA" id="ARBA00038276"/>
    </source>
</evidence>
<dbReference type="InterPro" id="IPR001387">
    <property type="entry name" value="Cro/C1-type_HTH"/>
</dbReference>
<evidence type="ECO:0000313" key="12">
    <source>
        <dbReference type="Proteomes" id="UP000075025"/>
    </source>
</evidence>
<dbReference type="EMBL" id="LDRT01000012">
    <property type="protein sequence ID" value="KTR96379.1"/>
    <property type="molecule type" value="Genomic_DNA"/>
</dbReference>
<evidence type="ECO:0000256" key="4">
    <source>
        <dbReference type="ARBA" id="ARBA00022695"/>
    </source>
</evidence>
<dbReference type="GO" id="GO:0016779">
    <property type="term" value="F:nucleotidyltransferase activity"/>
    <property type="evidence" value="ECO:0007669"/>
    <property type="project" value="UniProtKB-KW"/>
</dbReference>
<evidence type="ECO:0000256" key="2">
    <source>
        <dbReference type="ARBA" id="ARBA00022649"/>
    </source>
</evidence>
<proteinExistence type="inferred from homology"/>
<dbReference type="PANTHER" id="PTHR33571:SF12">
    <property type="entry name" value="BSL3053 PROTEIN"/>
    <property type="match status" value="1"/>
</dbReference>
<feature type="domain" description="HTH cro/C1-type" evidence="10">
    <location>
        <begin position="3"/>
        <end position="57"/>
    </location>
</feature>
<keyword evidence="2" id="KW-1277">Toxin-antitoxin system</keyword>
<evidence type="ECO:0000256" key="8">
    <source>
        <dbReference type="ARBA" id="ARBA00022842"/>
    </source>
</evidence>
<keyword evidence="4" id="KW-0548">Nucleotidyltransferase</keyword>
<dbReference type="Gene3D" id="1.10.260.40">
    <property type="entry name" value="lambda repressor-like DNA-binding domains"/>
    <property type="match status" value="1"/>
</dbReference>
<dbReference type="SMART" id="SM00530">
    <property type="entry name" value="HTH_XRE"/>
    <property type="match status" value="1"/>
</dbReference>
<dbReference type="RefSeq" id="WP_081322939.1">
    <property type="nucleotide sequence ID" value="NZ_LDRT01000012.1"/>
</dbReference>
<reference evidence="11 12" key="1">
    <citation type="journal article" date="2016" name="Front. Microbiol.">
        <title>Genomic Resource of Rice Seed Associated Bacteria.</title>
        <authorList>
            <person name="Midha S."/>
            <person name="Bansal K."/>
            <person name="Sharma S."/>
            <person name="Kumar N."/>
            <person name="Patil P.P."/>
            <person name="Chaudhry V."/>
            <person name="Patil P.B."/>
        </authorList>
    </citation>
    <scope>NUCLEOTIDE SEQUENCE [LARGE SCALE GENOMIC DNA]</scope>
    <source>
        <strain evidence="11 12">NS220</strain>
    </source>
</reference>
<dbReference type="PANTHER" id="PTHR33571">
    <property type="entry name" value="SSL8005 PROTEIN"/>
    <property type="match status" value="1"/>
</dbReference>
<dbReference type="Proteomes" id="UP000075025">
    <property type="component" value="Unassembled WGS sequence"/>
</dbReference>
<evidence type="ECO:0000259" key="10">
    <source>
        <dbReference type="PROSITE" id="PS50943"/>
    </source>
</evidence>
<comment type="cofactor">
    <cofactor evidence="1">
        <name>Mg(2+)</name>
        <dbReference type="ChEBI" id="CHEBI:18420"/>
    </cofactor>
</comment>
<organism evidence="11 12">
    <name type="scientific">Microbacterium testaceum</name>
    <name type="common">Aureobacterium testaceum</name>
    <name type="synonym">Brevibacterium testaceum</name>
    <dbReference type="NCBI Taxonomy" id="2033"/>
    <lineage>
        <taxon>Bacteria</taxon>
        <taxon>Bacillati</taxon>
        <taxon>Actinomycetota</taxon>
        <taxon>Actinomycetes</taxon>
        <taxon>Micrococcales</taxon>
        <taxon>Microbacteriaceae</taxon>
        <taxon>Microbacterium</taxon>
    </lineage>
</organism>
<comment type="caution">
    <text evidence="11">The sequence shown here is derived from an EMBL/GenBank/DDBJ whole genome shotgun (WGS) entry which is preliminary data.</text>
</comment>
<dbReference type="Gene3D" id="3.30.460.10">
    <property type="entry name" value="Beta Polymerase, domain 2"/>
    <property type="match status" value="1"/>
</dbReference>
<evidence type="ECO:0000256" key="3">
    <source>
        <dbReference type="ARBA" id="ARBA00022679"/>
    </source>
</evidence>
<sequence>MNIRAGREAAGMSQAELARAARVAQPNISAYENGRRQPSPEVLERIRRALVGTLNDRLFRHRDEIHRLVAEHHATDPRVFGSVARGEATGESDIDLLVDFGPDAGLLDEVGLRLALTDLLQVSVDVVASDTLRGALRDRILREAVPV</sequence>
<evidence type="ECO:0000256" key="6">
    <source>
        <dbReference type="ARBA" id="ARBA00022741"/>
    </source>
</evidence>
<dbReference type="InterPro" id="IPR052038">
    <property type="entry name" value="Type-VII_TA_antitoxin"/>
</dbReference>
<evidence type="ECO:0000256" key="7">
    <source>
        <dbReference type="ARBA" id="ARBA00022840"/>
    </source>
</evidence>
<dbReference type="Pfam" id="PF01381">
    <property type="entry name" value="HTH_3"/>
    <property type="match status" value="1"/>
</dbReference>
<dbReference type="PROSITE" id="PS50943">
    <property type="entry name" value="HTH_CROC1"/>
    <property type="match status" value="1"/>
</dbReference>
<evidence type="ECO:0000256" key="1">
    <source>
        <dbReference type="ARBA" id="ARBA00001946"/>
    </source>
</evidence>
<name>A0A147F0L1_MICTE</name>
<keyword evidence="5" id="KW-0479">Metal-binding</keyword>
<accession>A0A147F0L1</accession>
<dbReference type="SUPFAM" id="SSF81301">
    <property type="entry name" value="Nucleotidyltransferase"/>
    <property type="match status" value="1"/>
</dbReference>
<dbReference type="GO" id="GO:0046872">
    <property type="term" value="F:metal ion binding"/>
    <property type="evidence" value="ECO:0007669"/>
    <property type="project" value="UniProtKB-KW"/>
</dbReference>
<dbReference type="OrthoDB" id="9803128at2"/>
<dbReference type="SUPFAM" id="SSF47413">
    <property type="entry name" value="lambda repressor-like DNA-binding domains"/>
    <property type="match status" value="1"/>
</dbReference>
<dbReference type="CDD" id="cd05403">
    <property type="entry name" value="NT_KNTase_like"/>
    <property type="match status" value="1"/>
</dbReference>
<dbReference type="AlphaFoldDB" id="A0A147F0L1"/>
<keyword evidence="7" id="KW-0067">ATP-binding</keyword>